<dbReference type="STRING" id="50429.A0A2B4RNT7"/>
<evidence type="ECO:0000259" key="3">
    <source>
        <dbReference type="Pfam" id="PF10650"/>
    </source>
</evidence>
<dbReference type="InterPro" id="IPR039278">
    <property type="entry name" value="Red1"/>
</dbReference>
<feature type="region of interest" description="Disordered" evidence="2">
    <location>
        <begin position="799"/>
        <end position="831"/>
    </location>
</feature>
<feature type="compositionally biased region" description="Basic and acidic residues" evidence="2">
    <location>
        <begin position="1155"/>
        <end position="1170"/>
    </location>
</feature>
<dbReference type="GO" id="GO:0006396">
    <property type="term" value="P:RNA processing"/>
    <property type="evidence" value="ECO:0007669"/>
    <property type="project" value="InterPro"/>
</dbReference>
<feature type="compositionally biased region" description="Basic and acidic residues" evidence="2">
    <location>
        <begin position="485"/>
        <end position="495"/>
    </location>
</feature>
<feature type="region of interest" description="Disordered" evidence="2">
    <location>
        <begin position="569"/>
        <end position="593"/>
    </location>
</feature>
<feature type="compositionally biased region" description="Low complexity" evidence="2">
    <location>
        <begin position="1070"/>
        <end position="1079"/>
    </location>
</feature>
<feature type="compositionally biased region" description="Polar residues" evidence="2">
    <location>
        <begin position="420"/>
        <end position="439"/>
    </location>
</feature>
<feature type="compositionally biased region" description="Basic residues" evidence="2">
    <location>
        <begin position="504"/>
        <end position="518"/>
    </location>
</feature>
<dbReference type="Pfam" id="PF10650">
    <property type="entry name" value="zf-C3H1"/>
    <property type="match status" value="1"/>
</dbReference>
<dbReference type="SMART" id="SM00386">
    <property type="entry name" value="HAT"/>
    <property type="match status" value="6"/>
</dbReference>
<dbReference type="InterPro" id="IPR011990">
    <property type="entry name" value="TPR-like_helical_dom_sf"/>
</dbReference>
<feature type="compositionally biased region" description="Pro residues" evidence="2">
    <location>
        <begin position="577"/>
        <end position="586"/>
    </location>
</feature>
<evidence type="ECO:0000256" key="2">
    <source>
        <dbReference type="SAM" id="MobiDB-lite"/>
    </source>
</evidence>
<evidence type="ECO:0000256" key="1">
    <source>
        <dbReference type="SAM" id="Coils"/>
    </source>
</evidence>
<sequence length="2184" mass="247755">MASEDRGLELEDGEINDLEDGEIDEDVPPARESNNNDLSLLLGHRHDQHSIHEQYPSDNSFETKNRDFGFQNSNLPPGWWETRGGSFGSFRGRFPRHRGRGRGKVFRGNGREKTYPAKRGNSRRPFLRRPNLPYPLPTERPRSPYPDERLPLYTESERARIVSPFETRPRPQLEERRQVYLETDRPRLPRPSTSERRVQRLPLMELEEKSRQFHSESSPSAPDVREEQPGRVPSPFDEEVDDYRILLQRHRLIQQQLAALENQENSSLGDDTIIDDTFIDIPVDDSKPDLVLENERSQENFDSSRQDGFYLSDDMNLQHMGSGNEIEDLEKANEILDNESTAEPAQPKPFLPFKIKALYNNVPSVKELSQKDLEQWKVKGGNSTAMESGRADELERTRKSEPMSKIRKNRKKRKRKVLQGSVQNSVNSQKPRAAGSNQGAHVDPHNELEARLFSLAGSSVPVESNSSREDINKKQERRERLRQWQEKMNNDRFSDQKNQQGNKGRGKKKMAKPAKGSRRSSSLKVAENEMGGDRASLREGVDPALFENDDYFEIPMDVESDSTDGPALPLIDEPAEDFPPPPPPLPSGESAASVYMDPGQPALMMYPPGYFQNYADWFAGSAPLMTAGHEDQQFQYQEFLGKESHPLEVGTTKELPQVDSRDVSSQENSDEDDEVALREQLLKSLAVKRKAKIDAGKGEESAKNESGPRSPSTKVSKITTNTVQPVKQQQDSRQVTFAAPPKHDPVVIKLGEDSDTDESDASDTEFVKKAAPNKKKSVGGGLFGGLEMMIKEARKSAEASKVKATEKSQAGEGIQKGKTDQQPPEPTTPDAMAHMPEQMKTEYKRLKEQLALHESKTRQPLTTVNQEKEAMLSPATPENEEINEIKEDDSHLKGLHSFVTSCEENLIKHKKFIQKEKVTLNKLLSELLQKKRSLEAQEENVRKLQKELEAAQKVSLANKMLMNKLRSRTKLVKDRLGKRQLAASTFEEELLRAKSIISAVKRKMPMAGEAGSGRNSPQMEPLGNVSNENQKFTISPTAAWEIKNSLEAKFEKLSTFIKQDTTEKRKLEASESSSEATLAKKAKQVLITPQGSPTHSATTTPRKSAVAERIAQEKARLKKLEHELSEKLKQFGREREGDRGSAFNASEKILQSSKDSSDVKTIGKEEKKNEFGTSCDNTSHLDSQEQGFDSREASGQFFPGAKEVTPLTEGKTPITFELQMTTQQLEHVRKLQAEREKIGPQFPACTLDVPLTADQHSTLCVCLPFGYELKSIARDQDNMTEREDRSTELAVGELRRINDYEATPVPFGKYHSNLLHFKSYRLSPYFRLQGGFSLTSLTFSNKVDPTWPLCNFDLQGKCNDEDCKFQHFVKCKLSQEEILHDLAAYNPNLTVDFKDVEEMQESVETFTKAFTKQYQDKMSWEELCILLVNDVRKCRKENGPFNISLQPRTWKLQKTDKKKIEYETDVEIADKGKGIIFSSKDKVHGVASKNSKSAVGHQHRVSGEESQEIRYFLEEYNNIESLEASLENSPGDVALWLKLARLKLHENNSTVEGEKEDAYNNNVMQALSTLSRGLEENNQSEELWLEYLELYSSQSSREELNEICDQAVEFSPTYNVWWKYLEYSRTYTDKRNVCLRLIAFLTMNPIEPVELHSHFVLETLLYLIQLELYSGHYASAVLVFKSALTKRTHGCSDVPELSSFLLASDYCCAWLAYIHVVEFHRLPSPWFDPSHGEPSKMVTKEDFVFPWKLSQQSRVPGKKLLVLFQDALKACGEVTKPPFDKFTICLPLYKNLLALERAYGRVDSARGICRHLLKDHPSTVVLWQCLAALEDSPEKGGKVEQVYMEALDKCKASTELSYSAARFYLQQNEVQKAISVLIKSVLNKFAAKIDSQGCEVQSLAAVSSEDQTGDPVALYRRLLSLPLPYDYKCPPLLPNVEPQSLGKEKVFLWLSYCLLLEIAPPTNTSWDDLTPESAFETAVHSPLPRHDVQVLWTEYLFYQRSKALQERHSTDELVDRCLMSVSTSNALPHSSSVFWRDYRFHNQIISLSLSCHPQSSWSSVFQKYLTIFPGNVILAIRACQHEVEGKNYDQAKRIVTSSLLSNPYSISMWKVAISIELKRNCVKEARKMYHQATEVLPFAATIWKDFLMFELARSGDGSAVQEILAKSREIGVKLEEFLNTLLGK</sequence>
<feature type="region of interest" description="Disordered" evidence="2">
    <location>
        <begin position="1007"/>
        <end position="1028"/>
    </location>
</feature>
<dbReference type="GO" id="GO:0005634">
    <property type="term" value="C:nucleus"/>
    <property type="evidence" value="ECO:0007669"/>
    <property type="project" value="TreeGrafter"/>
</dbReference>
<feature type="domain" description="Putative zinc-finger" evidence="3">
    <location>
        <begin position="1349"/>
        <end position="1368"/>
    </location>
</feature>
<dbReference type="SUPFAM" id="SSF48452">
    <property type="entry name" value="TPR-like"/>
    <property type="match status" value="2"/>
</dbReference>
<feature type="region of interest" description="Disordered" evidence="2">
    <location>
        <begin position="485"/>
        <end position="535"/>
    </location>
</feature>
<feature type="region of interest" description="Disordered" evidence="2">
    <location>
        <begin position="90"/>
        <end position="237"/>
    </location>
</feature>
<feature type="compositionally biased region" description="Basic and acidic residues" evidence="2">
    <location>
        <begin position="692"/>
        <end position="703"/>
    </location>
</feature>
<feature type="compositionally biased region" description="Basic and acidic residues" evidence="2">
    <location>
        <begin position="741"/>
        <end position="752"/>
    </location>
</feature>
<comment type="caution">
    <text evidence="4">The sequence shown here is derived from an EMBL/GenBank/DDBJ whole genome shotgun (WGS) entry which is preliminary data.</text>
</comment>
<feature type="region of interest" description="Disordered" evidence="2">
    <location>
        <begin position="647"/>
        <end position="675"/>
    </location>
</feature>
<feature type="compositionally biased region" description="Polar residues" evidence="2">
    <location>
        <begin position="1013"/>
        <end position="1028"/>
    </location>
</feature>
<feature type="region of interest" description="Disordered" evidence="2">
    <location>
        <begin position="856"/>
        <end position="880"/>
    </location>
</feature>
<keyword evidence="5" id="KW-1185">Reference proteome</keyword>
<reference evidence="5" key="1">
    <citation type="journal article" date="2017" name="bioRxiv">
        <title>Comparative analysis of the genomes of Stylophora pistillata and Acropora digitifera provides evidence for extensive differences between species of corals.</title>
        <authorList>
            <person name="Voolstra C.R."/>
            <person name="Li Y."/>
            <person name="Liew Y.J."/>
            <person name="Baumgarten S."/>
            <person name="Zoccola D."/>
            <person name="Flot J.-F."/>
            <person name="Tambutte S."/>
            <person name="Allemand D."/>
            <person name="Aranda M."/>
        </authorList>
    </citation>
    <scope>NUCLEOTIDE SEQUENCE [LARGE SCALE GENOMIC DNA]</scope>
</reference>
<dbReference type="OrthoDB" id="1922977at2759"/>
<feature type="compositionally biased region" description="Basic residues" evidence="2">
    <location>
        <begin position="93"/>
        <end position="105"/>
    </location>
</feature>
<feature type="compositionally biased region" description="Acidic residues" evidence="2">
    <location>
        <begin position="10"/>
        <end position="27"/>
    </location>
</feature>
<feature type="region of interest" description="Disordered" evidence="2">
    <location>
        <begin position="1061"/>
        <end position="1106"/>
    </location>
</feature>
<dbReference type="Gene3D" id="1.25.40.10">
    <property type="entry name" value="Tetratricopeptide repeat domain"/>
    <property type="match status" value="3"/>
</dbReference>
<dbReference type="InterPro" id="IPR019607">
    <property type="entry name" value="Putative_zinc-finger_domain"/>
</dbReference>
<feature type="region of interest" description="Disordered" evidence="2">
    <location>
        <begin position="1130"/>
        <end position="1194"/>
    </location>
</feature>
<feature type="compositionally biased region" description="Basic and acidic residues" evidence="2">
    <location>
        <begin position="139"/>
        <end position="160"/>
    </location>
</feature>
<feature type="compositionally biased region" description="Basic and acidic residues" evidence="2">
    <location>
        <begin position="1130"/>
        <end position="1139"/>
    </location>
</feature>
<feature type="compositionally biased region" description="Polar residues" evidence="2">
    <location>
        <begin position="707"/>
        <end position="735"/>
    </location>
</feature>
<feature type="compositionally biased region" description="Polar residues" evidence="2">
    <location>
        <begin position="1171"/>
        <end position="1187"/>
    </location>
</feature>
<dbReference type="EMBL" id="LSMT01000436">
    <property type="protein sequence ID" value="PFX18007.1"/>
    <property type="molecule type" value="Genomic_DNA"/>
</dbReference>
<name>A0A2B4RNT7_STYPI</name>
<feature type="region of interest" description="Disordered" evidence="2">
    <location>
        <begin position="1"/>
        <end position="68"/>
    </location>
</feature>
<organism evidence="4 5">
    <name type="scientific">Stylophora pistillata</name>
    <name type="common">Smooth cauliflower coral</name>
    <dbReference type="NCBI Taxonomy" id="50429"/>
    <lineage>
        <taxon>Eukaryota</taxon>
        <taxon>Metazoa</taxon>
        <taxon>Cnidaria</taxon>
        <taxon>Anthozoa</taxon>
        <taxon>Hexacorallia</taxon>
        <taxon>Scleractinia</taxon>
        <taxon>Astrocoeniina</taxon>
        <taxon>Pocilloporidae</taxon>
        <taxon>Stylophora</taxon>
    </lineage>
</organism>
<dbReference type="Proteomes" id="UP000225706">
    <property type="component" value="Unassembled WGS sequence"/>
</dbReference>
<feature type="compositionally biased region" description="Basic residues" evidence="2">
    <location>
        <begin position="405"/>
        <end position="417"/>
    </location>
</feature>
<evidence type="ECO:0000313" key="4">
    <source>
        <dbReference type="EMBL" id="PFX18007.1"/>
    </source>
</evidence>
<feature type="compositionally biased region" description="Acidic residues" evidence="2">
    <location>
        <begin position="753"/>
        <end position="763"/>
    </location>
</feature>
<gene>
    <name evidence="4" type="primary">ZFC3H1</name>
    <name evidence="4" type="ORF">AWC38_SpisGene17636</name>
</gene>
<proteinExistence type="predicted"/>
<feature type="coiled-coil region" evidence="1">
    <location>
        <begin position="917"/>
        <end position="954"/>
    </location>
</feature>
<feature type="compositionally biased region" description="Basic and acidic residues" evidence="2">
    <location>
        <begin position="167"/>
        <end position="198"/>
    </location>
</feature>
<protein>
    <submittedName>
        <fullName evidence="4">Zinc finger C3H1 domain-containing protein</fullName>
    </submittedName>
</protein>
<feature type="region of interest" description="Disordered" evidence="2">
    <location>
        <begin position="690"/>
        <end position="782"/>
    </location>
</feature>
<dbReference type="PANTHER" id="PTHR21563:SF3">
    <property type="entry name" value="ZINC FINGER C3H1 DOMAIN-CONTAINING PROTEIN"/>
    <property type="match status" value="1"/>
</dbReference>
<dbReference type="GO" id="GO:0000178">
    <property type="term" value="C:exosome (RNase complex)"/>
    <property type="evidence" value="ECO:0007669"/>
    <property type="project" value="TreeGrafter"/>
</dbReference>
<feature type="compositionally biased region" description="Basic and acidic residues" evidence="2">
    <location>
        <begin position="389"/>
        <end position="404"/>
    </location>
</feature>
<dbReference type="InterPro" id="IPR003107">
    <property type="entry name" value="HAT"/>
</dbReference>
<dbReference type="PANTHER" id="PTHR21563">
    <property type="entry name" value="ZINC FINGER C3H1 DOMAIN-CONTAINING PROTEIN"/>
    <property type="match status" value="1"/>
</dbReference>
<accession>A0A2B4RNT7</accession>
<evidence type="ECO:0000313" key="5">
    <source>
        <dbReference type="Proteomes" id="UP000225706"/>
    </source>
</evidence>
<feature type="region of interest" description="Disordered" evidence="2">
    <location>
        <begin position="376"/>
        <end position="442"/>
    </location>
</feature>
<feature type="compositionally biased region" description="Polar residues" evidence="2">
    <location>
        <begin position="1087"/>
        <end position="1102"/>
    </location>
</feature>
<keyword evidence="1" id="KW-0175">Coiled coil</keyword>